<reference evidence="4 5" key="1">
    <citation type="submission" date="2019-06" db="EMBL/GenBank/DDBJ databases">
        <title>Sequencing the genomes of 1000 actinobacteria strains.</title>
        <authorList>
            <person name="Klenk H.-P."/>
        </authorList>
    </citation>
    <scope>NUCLEOTIDE SEQUENCE [LARGE SCALE GENOMIC DNA]</scope>
    <source>
        <strain evidence="4 5">DSM 44826</strain>
    </source>
</reference>
<dbReference type="PANTHER" id="PTHR12001:SF86">
    <property type="entry name" value="GERANYLGERANYL DIPHOSPHATE SYNTHASE"/>
    <property type="match status" value="1"/>
</dbReference>
<keyword evidence="5" id="KW-1185">Reference proteome</keyword>
<evidence type="ECO:0000256" key="1">
    <source>
        <dbReference type="ARBA" id="ARBA00022723"/>
    </source>
</evidence>
<name>A0A561SDM1_9ACTN</name>
<dbReference type="SUPFAM" id="SSF48576">
    <property type="entry name" value="Terpenoid synthases"/>
    <property type="match status" value="1"/>
</dbReference>
<evidence type="ECO:0000256" key="3">
    <source>
        <dbReference type="RuleBase" id="RU004466"/>
    </source>
</evidence>
<dbReference type="PANTHER" id="PTHR12001">
    <property type="entry name" value="GERANYLGERANYL PYROPHOSPHATE SYNTHASE"/>
    <property type="match status" value="1"/>
</dbReference>
<comment type="similarity">
    <text evidence="3">Belongs to the FPP/GGPP synthase family.</text>
</comment>
<keyword evidence="2" id="KW-0460">Magnesium</keyword>
<dbReference type="Gene3D" id="1.10.600.10">
    <property type="entry name" value="Farnesyl Diphosphate Synthase"/>
    <property type="match status" value="1"/>
</dbReference>
<organism evidence="4 5">
    <name type="scientific">Kitasatospora viridis</name>
    <dbReference type="NCBI Taxonomy" id="281105"/>
    <lineage>
        <taxon>Bacteria</taxon>
        <taxon>Bacillati</taxon>
        <taxon>Actinomycetota</taxon>
        <taxon>Actinomycetes</taxon>
        <taxon>Kitasatosporales</taxon>
        <taxon>Streptomycetaceae</taxon>
        <taxon>Kitasatospora</taxon>
    </lineage>
</organism>
<protein>
    <submittedName>
        <fullName evidence="4">Geranylgeranyl diphosphate synthase type I</fullName>
    </submittedName>
</protein>
<dbReference type="InterPro" id="IPR008949">
    <property type="entry name" value="Isoprenoid_synthase_dom_sf"/>
</dbReference>
<dbReference type="InterPro" id="IPR000092">
    <property type="entry name" value="Polyprenyl_synt"/>
</dbReference>
<dbReference type="GO" id="GO:0004659">
    <property type="term" value="F:prenyltransferase activity"/>
    <property type="evidence" value="ECO:0007669"/>
    <property type="project" value="InterPro"/>
</dbReference>
<evidence type="ECO:0000313" key="5">
    <source>
        <dbReference type="Proteomes" id="UP000317940"/>
    </source>
</evidence>
<dbReference type="AlphaFoldDB" id="A0A561SDM1"/>
<comment type="caution">
    <text evidence="4">The sequence shown here is derived from an EMBL/GenBank/DDBJ whole genome shotgun (WGS) entry which is preliminary data.</text>
</comment>
<dbReference type="GO" id="GO:0008299">
    <property type="term" value="P:isoprenoid biosynthetic process"/>
    <property type="evidence" value="ECO:0007669"/>
    <property type="project" value="InterPro"/>
</dbReference>
<keyword evidence="3" id="KW-0808">Transferase</keyword>
<evidence type="ECO:0000256" key="2">
    <source>
        <dbReference type="ARBA" id="ARBA00022842"/>
    </source>
</evidence>
<dbReference type="SFLD" id="SFLDS00005">
    <property type="entry name" value="Isoprenoid_Synthase_Type_I"/>
    <property type="match status" value="1"/>
</dbReference>
<dbReference type="GO" id="GO:0046872">
    <property type="term" value="F:metal ion binding"/>
    <property type="evidence" value="ECO:0007669"/>
    <property type="project" value="UniProtKB-KW"/>
</dbReference>
<accession>A0A561SDM1</accession>
<dbReference type="Proteomes" id="UP000317940">
    <property type="component" value="Unassembled WGS sequence"/>
</dbReference>
<dbReference type="CDD" id="cd00685">
    <property type="entry name" value="Trans_IPPS_HT"/>
    <property type="match status" value="1"/>
</dbReference>
<dbReference type="PROSITE" id="PS00723">
    <property type="entry name" value="POLYPRENYL_SYNTHASE_1"/>
    <property type="match status" value="1"/>
</dbReference>
<proteinExistence type="inferred from homology"/>
<keyword evidence="1" id="KW-0479">Metal-binding</keyword>
<dbReference type="Pfam" id="PF00348">
    <property type="entry name" value="polyprenyl_synt"/>
    <property type="match status" value="1"/>
</dbReference>
<dbReference type="EMBL" id="VIWT01000006">
    <property type="protein sequence ID" value="TWF72957.1"/>
    <property type="molecule type" value="Genomic_DNA"/>
</dbReference>
<dbReference type="InterPro" id="IPR033749">
    <property type="entry name" value="Polyprenyl_synt_CS"/>
</dbReference>
<gene>
    <name evidence="4" type="ORF">FHX73_16108</name>
</gene>
<evidence type="ECO:0000313" key="4">
    <source>
        <dbReference type="EMBL" id="TWF72957.1"/>
    </source>
</evidence>
<sequence length="345" mass="34887">MSADRLGLSGSAGARPVARLLDEAREVVTPVLRGVVDGLPGPLRRVAGYHIGWWDAAGRPPAAGSGKAIRPALVLACARAAGGGVTPAVLDAAAAVELVHDFSLLHDDVMDRDLTRRHRPSAWSVFGVDRAVLTGDMLLAAAVRRLCGTELAPVLADAVLELGAGQCADLAFEDAAEVSLAECLAMAEGKTGAVLGAACELGARAAGAGARAAGGYRAFGRHLGVAFQVVDDALSLWGDPLRTGKPAGNDLAARKKSLPVAVALLSGTAAGRELARLFAGAEEFDAAATARAALLVERAGGRAWAAAELGRRVGAALAALEVAGPTVAGSAELRAIAALVTDRDN</sequence>